<dbReference type="PANTHER" id="PTHR43861">
    <property type="entry name" value="TRANS-ACONITATE 2-METHYLTRANSFERASE-RELATED"/>
    <property type="match status" value="1"/>
</dbReference>
<dbReference type="CDD" id="cd02440">
    <property type="entry name" value="AdoMet_MTases"/>
    <property type="match status" value="1"/>
</dbReference>
<dbReference type="InterPro" id="IPR029063">
    <property type="entry name" value="SAM-dependent_MTases_sf"/>
</dbReference>
<dbReference type="eggNOG" id="COG2226">
    <property type="taxonomic scope" value="Bacteria"/>
</dbReference>
<dbReference type="EMBL" id="CP000393">
    <property type="protein sequence ID" value="ABG51390.1"/>
    <property type="molecule type" value="Genomic_DNA"/>
</dbReference>
<dbReference type="OrthoDB" id="9791837at2"/>
<dbReference type="HOGENOM" id="CLU_1184620_0_0_3"/>
<dbReference type="Gene3D" id="3.40.50.150">
    <property type="entry name" value="Vaccinia Virus protein VP39"/>
    <property type="match status" value="1"/>
</dbReference>
<feature type="domain" description="Methyltransferase" evidence="2">
    <location>
        <begin position="40"/>
        <end position="117"/>
    </location>
</feature>
<dbReference type="InterPro" id="IPR041698">
    <property type="entry name" value="Methyltransf_25"/>
</dbReference>
<dbReference type="GO" id="GO:0008168">
    <property type="term" value="F:methyltransferase activity"/>
    <property type="evidence" value="ECO:0007669"/>
    <property type="project" value="UniProtKB-KW"/>
</dbReference>
<sequence>MINEYVEIANYYDNVLTSGYYDFDSLSNTLYNLLGARRKILDIGVGTGLLTEKMLSLANYKIVGVDFSSRMLEIAKKRLAISDVKLICQDMTEFETEEKFEAIVSTGGVIAAVEEEGEYRIYSHITDPEQNKQLLAKLHSQLDDGGLLALAIQGPHNNYKKEIKDEIFYEQKIKKEGSYVDKWYVFSQANGEVLKEQFCRFYFFDGKQTNQTLIDAGFQQGYQIIDGKFLVSYK</sequence>
<evidence type="ECO:0000313" key="3">
    <source>
        <dbReference type="EMBL" id="ABG51390.1"/>
    </source>
</evidence>
<protein>
    <submittedName>
        <fullName evidence="3">Methyltransferase type 12</fullName>
    </submittedName>
</protein>
<dbReference type="KEGG" id="ter:Tery_2156"/>
<name>Q113D4_TRIEI</name>
<dbReference type="Pfam" id="PF13649">
    <property type="entry name" value="Methyltransf_25"/>
    <property type="match status" value="1"/>
</dbReference>
<reference evidence="3" key="1">
    <citation type="submission" date="2006-06" db="EMBL/GenBank/DDBJ databases">
        <title>Complete sequence of Trichodesmium erythraeum IMS101.</title>
        <authorList>
            <consortium name="US DOE Joint Genome Institute"/>
            <person name="Copeland A."/>
            <person name="Lucas S."/>
            <person name="Lapidus A."/>
            <person name="Barry K."/>
            <person name="Detter J.C."/>
            <person name="Glavina del Rio T."/>
            <person name="Hammon N."/>
            <person name="Israni S."/>
            <person name="Dalin E."/>
            <person name="Tice H."/>
            <person name="Pitluck S."/>
            <person name="Kiss H."/>
            <person name="Munk A.C."/>
            <person name="Brettin T."/>
            <person name="Bruce D."/>
            <person name="Han C."/>
            <person name="Tapia R."/>
            <person name="Gilna P."/>
            <person name="Schmutz J."/>
            <person name="Larimer F."/>
            <person name="Land M."/>
            <person name="Hauser L."/>
            <person name="Kyrpides N."/>
            <person name="Kim E."/>
            <person name="Richardson P."/>
        </authorList>
    </citation>
    <scope>NUCLEOTIDE SEQUENCE [LARGE SCALE GENOMIC DNA]</scope>
    <source>
        <strain evidence="3">IMS101</strain>
    </source>
</reference>
<gene>
    <name evidence="3" type="ordered locus">Tery_2156</name>
</gene>
<evidence type="ECO:0000256" key="1">
    <source>
        <dbReference type="ARBA" id="ARBA00022679"/>
    </source>
</evidence>
<dbReference type="AlphaFoldDB" id="Q113D4"/>
<dbReference type="GO" id="GO:0032259">
    <property type="term" value="P:methylation"/>
    <property type="evidence" value="ECO:0007669"/>
    <property type="project" value="UniProtKB-KW"/>
</dbReference>
<accession>Q113D4</accession>
<keyword evidence="1 3" id="KW-0808">Transferase</keyword>
<proteinExistence type="predicted"/>
<organism evidence="3">
    <name type="scientific">Trichodesmium erythraeum (strain IMS101)</name>
    <dbReference type="NCBI Taxonomy" id="203124"/>
    <lineage>
        <taxon>Bacteria</taxon>
        <taxon>Bacillati</taxon>
        <taxon>Cyanobacteriota</taxon>
        <taxon>Cyanophyceae</taxon>
        <taxon>Oscillatoriophycideae</taxon>
        <taxon>Oscillatoriales</taxon>
        <taxon>Microcoleaceae</taxon>
        <taxon>Trichodesmium</taxon>
    </lineage>
</organism>
<evidence type="ECO:0000259" key="2">
    <source>
        <dbReference type="Pfam" id="PF13649"/>
    </source>
</evidence>
<keyword evidence="3" id="KW-0489">Methyltransferase</keyword>
<dbReference type="SUPFAM" id="SSF53335">
    <property type="entry name" value="S-adenosyl-L-methionine-dependent methyltransferases"/>
    <property type="match status" value="1"/>
</dbReference>